<dbReference type="AlphaFoldDB" id="A0A9X0D3B1"/>
<comment type="caution">
    <text evidence="1">The sequence shown here is derived from an EMBL/GenBank/DDBJ whole genome shotgun (WGS) entry which is preliminary data.</text>
</comment>
<dbReference type="EMBL" id="MU825902">
    <property type="protein sequence ID" value="KAJ7383309.1"/>
    <property type="molecule type" value="Genomic_DNA"/>
</dbReference>
<proteinExistence type="predicted"/>
<accession>A0A9X0D3B1</accession>
<name>A0A9X0D3B1_9CNID</name>
<organism evidence="1 2">
    <name type="scientific">Desmophyllum pertusum</name>
    <dbReference type="NCBI Taxonomy" id="174260"/>
    <lineage>
        <taxon>Eukaryota</taxon>
        <taxon>Metazoa</taxon>
        <taxon>Cnidaria</taxon>
        <taxon>Anthozoa</taxon>
        <taxon>Hexacorallia</taxon>
        <taxon>Scleractinia</taxon>
        <taxon>Caryophylliina</taxon>
        <taxon>Caryophylliidae</taxon>
        <taxon>Desmophyllum</taxon>
    </lineage>
</organism>
<evidence type="ECO:0000313" key="1">
    <source>
        <dbReference type="EMBL" id="KAJ7383309.1"/>
    </source>
</evidence>
<sequence>MSIFIACSYGVFRCLLFKVNRGLSSVRRFCQKLTRIQRTTRADGHRRQLAVELEEDPGTTSELLTNEGRYKHIFNVSSEKINFNASEDTITYHWALKGLTPHIDKCNIAIKWTVTDMGRAPVEFGEKPVAEAVEHVDECGFGVQCTEPNPDIRDMIIVYGRDNAAVQTEAFSIIEKK</sequence>
<evidence type="ECO:0000313" key="2">
    <source>
        <dbReference type="Proteomes" id="UP001163046"/>
    </source>
</evidence>
<gene>
    <name evidence="1" type="ORF">OS493_029275</name>
</gene>
<keyword evidence="2" id="KW-1185">Reference proteome</keyword>
<reference evidence="1" key="1">
    <citation type="submission" date="2023-01" db="EMBL/GenBank/DDBJ databases">
        <title>Genome assembly of the deep-sea coral Lophelia pertusa.</title>
        <authorList>
            <person name="Herrera S."/>
            <person name="Cordes E."/>
        </authorList>
    </citation>
    <scope>NUCLEOTIDE SEQUENCE</scope>
    <source>
        <strain evidence="1">USNM1676648</strain>
        <tissue evidence="1">Polyp</tissue>
    </source>
</reference>
<dbReference type="Proteomes" id="UP001163046">
    <property type="component" value="Unassembled WGS sequence"/>
</dbReference>
<protein>
    <submittedName>
        <fullName evidence="1">Uncharacterized protein</fullName>
    </submittedName>
</protein>